<feature type="compositionally biased region" description="Polar residues" evidence="9">
    <location>
        <begin position="1"/>
        <end position="24"/>
    </location>
</feature>
<dbReference type="InterPro" id="IPR003593">
    <property type="entry name" value="AAA+_ATPase"/>
</dbReference>
<evidence type="ECO:0000256" key="8">
    <source>
        <dbReference type="ARBA" id="ARBA00023136"/>
    </source>
</evidence>
<feature type="transmembrane region" description="Helical" evidence="10">
    <location>
        <begin position="1224"/>
        <end position="1245"/>
    </location>
</feature>
<feature type="transmembrane region" description="Helical" evidence="10">
    <location>
        <begin position="529"/>
        <end position="550"/>
    </location>
</feature>
<dbReference type="CDD" id="cd03232">
    <property type="entry name" value="ABCG_PDR_domain2"/>
    <property type="match status" value="1"/>
</dbReference>
<feature type="region of interest" description="Disordered" evidence="9">
    <location>
        <begin position="1"/>
        <end position="25"/>
    </location>
</feature>
<dbReference type="InterPro" id="IPR029481">
    <property type="entry name" value="ABC_trans_N"/>
</dbReference>
<proteinExistence type="inferred from homology"/>
<reference evidence="12" key="1">
    <citation type="journal article" date="2020" name="Stud. Mycol.">
        <title>101 Dothideomycetes genomes: a test case for predicting lifestyles and emergence of pathogens.</title>
        <authorList>
            <person name="Haridas S."/>
            <person name="Albert R."/>
            <person name="Binder M."/>
            <person name="Bloem J."/>
            <person name="Labutti K."/>
            <person name="Salamov A."/>
            <person name="Andreopoulos B."/>
            <person name="Baker S."/>
            <person name="Barry K."/>
            <person name="Bills G."/>
            <person name="Bluhm B."/>
            <person name="Cannon C."/>
            <person name="Castanera R."/>
            <person name="Culley D."/>
            <person name="Daum C."/>
            <person name="Ezra D."/>
            <person name="Gonzalez J."/>
            <person name="Henrissat B."/>
            <person name="Kuo A."/>
            <person name="Liang C."/>
            <person name="Lipzen A."/>
            <person name="Lutzoni F."/>
            <person name="Magnuson J."/>
            <person name="Mondo S."/>
            <person name="Nolan M."/>
            <person name="Ohm R."/>
            <person name="Pangilinan J."/>
            <person name="Park H.-J."/>
            <person name="Ramirez L."/>
            <person name="Alfaro M."/>
            <person name="Sun H."/>
            <person name="Tritt A."/>
            <person name="Yoshinaga Y."/>
            <person name="Zwiers L.-H."/>
            <person name="Turgeon B."/>
            <person name="Goodwin S."/>
            <person name="Spatafora J."/>
            <person name="Crous P."/>
            <person name="Grigoriev I."/>
        </authorList>
    </citation>
    <scope>NUCLEOTIDE SEQUENCE</scope>
    <source>
        <strain evidence="12">CBS 121167</strain>
    </source>
</reference>
<feature type="transmembrane region" description="Helical" evidence="10">
    <location>
        <begin position="1375"/>
        <end position="1396"/>
    </location>
</feature>
<dbReference type="InterPro" id="IPR003439">
    <property type="entry name" value="ABC_transporter-like_ATP-bd"/>
</dbReference>
<dbReference type="PROSITE" id="PS50893">
    <property type="entry name" value="ABC_TRANSPORTER_2"/>
    <property type="match status" value="2"/>
</dbReference>
<feature type="transmembrane region" description="Helical" evidence="10">
    <location>
        <begin position="665"/>
        <end position="686"/>
    </location>
</feature>
<feature type="domain" description="ABC transporter" evidence="11">
    <location>
        <begin position="57"/>
        <end position="313"/>
    </location>
</feature>
<gene>
    <name evidence="12" type="ORF">K452DRAFT_226952</name>
</gene>
<dbReference type="SMART" id="SM00382">
    <property type="entry name" value="AAA"/>
    <property type="match status" value="2"/>
</dbReference>
<dbReference type="GO" id="GO:0016887">
    <property type="term" value="F:ATP hydrolysis activity"/>
    <property type="evidence" value="ECO:0007669"/>
    <property type="project" value="InterPro"/>
</dbReference>
<feature type="domain" description="ABC transporter" evidence="11">
    <location>
        <begin position="762"/>
        <end position="1005"/>
    </location>
</feature>
<comment type="similarity">
    <text evidence="2">Belongs to the ABC transporter superfamily. ABCG family. PDR (TC 3.A.1.205) subfamily.</text>
</comment>
<keyword evidence="5" id="KW-0547">Nucleotide-binding</keyword>
<keyword evidence="3" id="KW-0813">Transport</keyword>
<dbReference type="Pfam" id="PF00005">
    <property type="entry name" value="ABC_tran"/>
    <property type="match status" value="2"/>
</dbReference>
<dbReference type="InterPro" id="IPR034001">
    <property type="entry name" value="ABCG_PDR_1"/>
</dbReference>
<dbReference type="Pfam" id="PF06422">
    <property type="entry name" value="PDR_CDR"/>
    <property type="match status" value="1"/>
</dbReference>
<keyword evidence="8 10" id="KW-0472">Membrane</keyword>
<protein>
    <recommendedName>
        <fullName evidence="11">ABC transporter domain-containing protein</fullName>
    </recommendedName>
</protein>
<dbReference type="InterPro" id="IPR034003">
    <property type="entry name" value="ABCG_PDR_2"/>
</dbReference>
<evidence type="ECO:0000256" key="10">
    <source>
        <dbReference type="SAM" id="Phobius"/>
    </source>
</evidence>
<dbReference type="EMBL" id="ML995484">
    <property type="protein sequence ID" value="KAF2142292.1"/>
    <property type="molecule type" value="Genomic_DNA"/>
</dbReference>
<dbReference type="RefSeq" id="XP_033398004.1">
    <property type="nucleotide sequence ID" value="XM_033536867.1"/>
</dbReference>
<dbReference type="InterPro" id="IPR027417">
    <property type="entry name" value="P-loop_NTPase"/>
</dbReference>
<dbReference type="InterPro" id="IPR013525">
    <property type="entry name" value="ABC2_TM"/>
</dbReference>
<evidence type="ECO:0000259" key="11">
    <source>
        <dbReference type="PROSITE" id="PS50893"/>
    </source>
</evidence>
<evidence type="ECO:0000256" key="6">
    <source>
        <dbReference type="ARBA" id="ARBA00022840"/>
    </source>
</evidence>
<comment type="subcellular location">
    <subcellularLocation>
        <location evidence="1">Membrane</location>
        <topology evidence="1">Multi-pass membrane protein</topology>
    </subcellularLocation>
</comment>
<keyword evidence="4 10" id="KW-0812">Transmembrane</keyword>
<dbReference type="InterPro" id="IPR010929">
    <property type="entry name" value="PDR_CDR_ABC"/>
</dbReference>
<dbReference type="GO" id="GO:0140359">
    <property type="term" value="F:ABC-type transporter activity"/>
    <property type="evidence" value="ECO:0007669"/>
    <property type="project" value="InterPro"/>
</dbReference>
<dbReference type="CDD" id="cd03233">
    <property type="entry name" value="ABCG_PDR_domain1"/>
    <property type="match status" value="1"/>
</dbReference>
<dbReference type="GO" id="GO:0016020">
    <property type="term" value="C:membrane"/>
    <property type="evidence" value="ECO:0007669"/>
    <property type="project" value="UniProtKB-SubCell"/>
</dbReference>
<evidence type="ECO:0000256" key="5">
    <source>
        <dbReference type="ARBA" id="ARBA00022741"/>
    </source>
</evidence>
<dbReference type="GeneID" id="54294363"/>
<dbReference type="GO" id="GO:0005524">
    <property type="term" value="F:ATP binding"/>
    <property type="evidence" value="ECO:0007669"/>
    <property type="project" value="UniProtKB-KW"/>
</dbReference>
<dbReference type="OrthoDB" id="245989at2759"/>
<feature type="transmembrane region" description="Helical" evidence="10">
    <location>
        <begin position="1129"/>
        <end position="1149"/>
    </location>
</feature>
<evidence type="ECO:0000313" key="13">
    <source>
        <dbReference type="Proteomes" id="UP000799438"/>
    </source>
</evidence>
<keyword evidence="7 10" id="KW-1133">Transmembrane helix</keyword>
<dbReference type="Gene3D" id="3.40.50.300">
    <property type="entry name" value="P-loop containing nucleotide triphosphate hydrolases"/>
    <property type="match status" value="2"/>
</dbReference>
<accession>A0A6A6BDM9</accession>
<feature type="transmembrane region" description="Helical" evidence="10">
    <location>
        <begin position="416"/>
        <end position="440"/>
    </location>
</feature>
<sequence length="1403" mass="157970">MSSQSYQDDNESSKPSPSDASTCGNEREGDIQIGVTFRNLNVYGFTSSDQYQQTVASYILDIPKSLSLLFRRRDSHKRNKPIILRDFTGLVRSGEMLLVLGRPGSGCSTFLKTLAGETRGLEIDDVSKINYDSISYQQMHKTFKGDCLYLAELDVHFPELTLGQTLKFAAATRDASSDRKLKAHIVAKDASSKFNLDAAFDTNVGNAMIRGISGGEKRRTSIAEMFISAAKFQFWDNSTRGLDSSTALGFVQLIRNSTTNLRSTAVMSIYQASDAIYDNFDKVTLLYEGRQIYFGPAWLAANYFIELGFDKPPRATTADFLTSLTHPAERHVRKGFENRVPRSADEFMEVWRRSSAAKALLQEIDKPNTVSKEVLQVHNADVLRSCSRETLTYLLPIWAQIWLCIKRGFQRLRNNYVPTLAGIIGNTIIAIVVGSVYFNLGEDTDALDKRAVLVFFSLMINAYAPAFEIMAMWAQRPIVEKHNRYAFYHPFTESCASLICDLPNKILTCIMFNTTLYFMTNLRMTAGAFFTYLLFIFTTILTMSMFFRMVGSLSRTIEQTMVPVSMVILLFSAYTGFIIPVKDMVPWLSWLRRLNPIAFAYESLMINEFTGRRFSCSSLIPAGPGYAENDLEHKVCAAIGSRPGNFEVDGSAFIESKYGFETSHLWRNIGIILSMLVILCTIHLVATEYIPAQISRGEVLLFQKANRKNKKVVNDEETIQLADFSHNAYNGESAHKQTPFHDTTEIHDETECSEQTRDQSTFHWSNVNYSIKTKNGTRQILNDIEGWVQPSTLTALMGVTGAGKTSLLDILSCRTRVGVVTGDIFLGKQQRAADFQRKTGYVQQEDIHLPTMTVREALEFSAQLRQTSGKASSEQSDHVQHVIDSLDMSSYAEAVTGVPGEGLNVEQRKRLSIAVEMVARPELLLFLDEPTSGLDSQTAWSICMLLRKLADNGQAILITIHQPSSQLFQVFDRLLLLDRSGKTLYFGDIGPDFSKLTSYFESNGASACGFGQNPAEWVLDVTGCSQDADASQAHPSKNWCEVWARSAERKEVLRHHAGLKQLAVGVADSQAVVQRDQFAASYPRQLQLVTKRVFQEYWRDPVYLYSKVGLCAGVTLCNGLSFFNTTLDIQGISNIFFSVFLFTQLFSTLDQQVIPRLTSGRALFEARERRSKTYSWAVMIFAHITVELFWQTIATLWIFVTWWYPTGLWKNHDPSLGSSERSGLAFGVIWLFNLWISTFSQAVGVGMDHEETAVQIATLFFWLSLVFCGVLVPPKDLPRFWEFVYRASPITYFIDGTVAAGLANTQVHCSNSEFLHINPPEGQTCESYMNPFISLAGGYLSNIYATSDCRYCPILDANPLLARYGVEVERRWHNFGYLAVYVVFNILMTFGIYWAVRERKARN</sequence>
<evidence type="ECO:0000256" key="3">
    <source>
        <dbReference type="ARBA" id="ARBA00022448"/>
    </source>
</evidence>
<dbReference type="FunFam" id="3.40.50.300:FF:000054">
    <property type="entry name" value="ABC multidrug transporter atrF"/>
    <property type="match status" value="1"/>
</dbReference>
<keyword evidence="6" id="KW-0067">ATP-binding</keyword>
<dbReference type="Proteomes" id="UP000799438">
    <property type="component" value="Unassembled WGS sequence"/>
</dbReference>
<evidence type="ECO:0000256" key="7">
    <source>
        <dbReference type="ARBA" id="ARBA00022989"/>
    </source>
</evidence>
<name>A0A6A6BDM9_9PEZI</name>
<evidence type="ECO:0000256" key="9">
    <source>
        <dbReference type="SAM" id="MobiDB-lite"/>
    </source>
</evidence>
<dbReference type="PANTHER" id="PTHR19241">
    <property type="entry name" value="ATP-BINDING CASSETTE TRANSPORTER"/>
    <property type="match status" value="1"/>
</dbReference>
<dbReference type="SUPFAM" id="SSF52540">
    <property type="entry name" value="P-loop containing nucleoside triphosphate hydrolases"/>
    <property type="match status" value="2"/>
</dbReference>
<organism evidence="12 13">
    <name type="scientific">Aplosporella prunicola CBS 121167</name>
    <dbReference type="NCBI Taxonomy" id="1176127"/>
    <lineage>
        <taxon>Eukaryota</taxon>
        <taxon>Fungi</taxon>
        <taxon>Dikarya</taxon>
        <taxon>Ascomycota</taxon>
        <taxon>Pezizomycotina</taxon>
        <taxon>Dothideomycetes</taxon>
        <taxon>Dothideomycetes incertae sedis</taxon>
        <taxon>Botryosphaeriales</taxon>
        <taxon>Aplosporellaceae</taxon>
        <taxon>Aplosporella</taxon>
    </lineage>
</organism>
<evidence type="ECO:0000256" key="1">
    <source>
        <dbReference type="ARBA" id="ARBA00004141"/>
    </source>
</evidence>
<evidence type="ECO:0000256" key="2">
    <source>
        <dbReference type="ARBA" id="ARBA00006012"/>
    </source>
</evidence>
<evidence type="ECO:0000313" key="12">
    <source>
        <dbReference type="EMBL" id="KAF2142292.1"/>
    </source>
</evidence>
<feature type="transmembrane region" description="Helical" evidence="10">
    <location>
        <begin position="1176"/>
        <end position="1204"/>
    </location>
</feature>
<feature type="transmembrane region" description="Helical" evidence="10">
    <location>
        <begin position="1102"/>
        <end position="1123"/>
    </location>
</feature>
<feature type="transmembrane region" description="Helical" evidence="10">
    <location>
        <begin position="562"/>
        <end position="581"/>
    </location>
</feature>
<keyword evidence="13" id="KW-1185">Reference proteome</keyword>
<feature type="transmembrane region" description="Helical" evidence="10">
    <location>
        <begin position="1252"/>
        <end position="1272"/>
    </location>
</feature>
<dbReference type="Pfam" id="PF14510">
    <property type="entry name" value="ABC_trans_N"/>
    <property type="match status" value="1"/>
</dbReference>
<dbReference type="Pfam" id="PF01061">
    <property type="entry name" value="ABC2_membrane"/>
    <property type="match status" value="2"/>
</dbReference>
<feature type="transmembrane region" description="Helical" evidence="10">
    <location>
        <begin position="452"/>
        <end position="474"/>
    </location>
</feature>
<evidence type="ECO:0000256" key="4">
    <source>
        <dbReference type="ARBA" id="ARBA00022692"/>
    </source>
</evidence>